<name>A0ABS6W387_9FLAO</name>
<dbReference type="RefSeq" id="WP_219040610.1">
    <property type="nucleotide sequence ID" value="NZ_JAHWDF010000011.1"/>
</dbReference>
<evidence type="ECO:0000313" key="1">
    <source>
        <dbReference type="EMBL" id="MBW2962326.1"/>
    </source>
</evidence>
<gene>
    <name evidence="1" type="ORF">KW502_10990</name>
</gene>
<reference evidence="1 2" key="1">
    <citation type="submission" date="2021-07" db="EMBL/GenBank/DDBJ databases">
        <title>Mesonia aestuariivivens sp. nov., isolated from a tidal flat.</title>
        <authorList>
            <person name="Kim Y.-O."/>
            <person name="Yoon J.-H."/>
        </authorList>
    </citation>
    <scope>NUCLEOTIDE SEQUENCE [LARGE SCALE GENOMIC DNA]</scope>
    <source>
        <strain evidence="1 2">JHPTF-M18</strain>
    </source>
</reference>
<dbReference type="Proteomes" id="UP000719267">
    <property type="component" value="Unassembled WGS sequence"/>
</dbReference>
<proteinExistence type="predicted"/>
<comment type="caution">
    <text evidence="1">The sequence shown here is derived from an EMBL/GenBank/DDBJ whole genome shotgun (WGS) entry which is preliminary data.</text>
</comment>
<evidence type="ECO:0008006" key="3">
    <source>
        <dbReference type="Google" id="ProtNLM"/>
    </source>
</evidence>
<keyword evidence="2" id="KW-1185">Reference proteome</keyword>
<evidence type="ECO:0000313" key="2">
    <source>
        <dbReference type="Proteomes" id="UP000719267"/>
    </source>
</evidence>
<protein>
    <recommendedName>
        <fullName evidence="3">GNAT family N-acetyltransferase</fullName>
    </recommendedName>
</protein>
<organism evidence="1 2">
    <name type="scientific">Mesonia aestuariivivens</name>
    <dbReference type="NCBI Taxonomy" id="2796128"/>
    <lineage>
        <taxon>Bacteria</taxon>
        <taxon>Pseudomonadati</taxon>
        <taxon>Bacteroidota</taxon>
        <taxon>Flavobacteriia</taxon>
        <taxon>Flavobacteriales</taxon>
        <taxon>Flavobacteriaceae</taxon>
        <taxon>Mesonia</taxon>
    </lineage>
</organism>
<dbReference type="EMBL" id="JAHWDF010000011">
    <property type="protein sequence ID" value="MBW2962326.1"/>
    <property type="molecule type" value="Genomic_DNA"/>
</dbReference>
<accession>A0ABS6W387</accession>
<sequence>MENQAFTHKPIVDYFESLNEKLIDFNENSFFRMDLDELFGAFRSGITFPCMTTESPEGDAGESTLSNSVIGRFWAFTIYQNPERSNAQEQNQMLDECERIGLKIVSRMRFDARNPEHLLYNKFKAASVKWVKVGPVFTENLYGYRFSGEFKDNEALKIKAEDWSDLDTVC</sequence>